<reference evidence="1" key="1">
    <citation type="submission" date="2023-02" db="EMBL/GenBank/DDBJ databases">
        <title>Description of Roseinatronobacter alkalisoli sp. nov., an alkaliphilic bacerium isolated from soda soil.</title>
        <authorList>
            <person name="Wei W."/>
        </authorList>
    </citation>
    <scope>NUCLEOTIDE SEQUENCE</scope>
    <source>
        <strain evidence="1">HJB301</strain>
    </source>
</reference>
<comment type="caution">
    <text evidence="1">The sequence shown here is derived from an EMBL/GenBank/DDBJ whole genome shotgun (WGS) entry which is preliminary data.</text>
</comment>
<dbReference type="PRINTS" id="PR01397">
    <property type="entry name" value="DHBDHDRGNASE"/>
</dbReference>
<dbReference type="InterPro" id="IPR003560">
    <property type="entry name" value="DHB_DH"/>
</dbReference>
<evidence type="ECO:0000313" key="2">
    <source>
        <dbReference type="Proteomes" id="UP001431784"/>
    </source>
</evidence>
<gene>
    <name evidence="1" type="ORF">PUT78_13135</name>
</gene>
<evidence type="ECO:0008006" key="3">
    <source>
        <dbReference type="Google" id="ProtNLM"/>
    </source>
</evidence>
<name>A0ABT5TA92_9RHOB</name>
<organism evidence="1 2">
    <name type="scientific">Roseinatronobacter alkalisoli</name>
    <dbReference type="NCBI Taxonomy" id="3028235"/>
    <lineage>
        <taxon>Bacteria</taxon>
        <taxon>Pseudomonadati</taxon>
        <taxon>Pseudomonadota</taxon>
        <taxon>Alphaproteobacteria</taxon>
        <taxon>Rhodobacterales</taxon>
        <taxon>Paracoccaceae</taxon>
        <taxon>Roseinatronobacter</taxon>
    </lineage>
</organism>
<dbReference type="SUPFAM" id="SSF51735">
    <property type="entry name" value="NAD(P)-binding Rossmann-fold domains"/>
    <property type="match status" value="1"/>
</dbReference>
<dbReference type="EMBL" id="JAQZSM010000012">
    <property type="protein sequence ID" value="MDD7972043.1"/>
    <property type="molecule type" value="Genomic_DNA"/>
</dbReference>
<dbReference type="Gene3D" id="3.40.50.720">
    <property type="entry name" value="NAD(P)-binding Rossmann-like Domain"/>
    <property type="match status" value="1"/>
</dbReference>
<dbReference type="InterPro" id="IPR036291">
    <property type="entry name" value="NAD(P)-bd_dom_sf"/>
</dbReference>
<protein>
    <recommendedName>
        <fullName evidence="3">SDR family oxidoreductase</fullName>
    </recommendedName>
</protein>
<keyword evidence="2" id="KW-1185">Reference proteome</keyword>
<accession>A0ABT5TA92</accession>
<evidence type="ECO:0000313" key="1">
    <source>
        <dbReference type="EMBL" id="MDD7972043.1"/>
    </source>
</evidence>
<sequence length="263" mass="26741">MTAASLPLASVPPLLLAGKRVVVLGSGSGLGRAVALYAEAAGAEVLGVDDRKLFDGVSALYHTDLNDPAALDAAAHALPDGIDGLALLPDPGTGGPELTLARSLLAPRHLTQALAPKLAHGAAILACATPMHGTWQARLGETRAAAALRWDDLGGFVARWGLLAEPDRATRTAGWAMLAWVMAQCHNRADRSIRINALTPASHDGRLPPDIVAASGQDAASGTDTAARAALFLLSDLSLGLTGANLAADGGLSARIITSLDGL</sequence>
<proteinExistence type="predicted"/>
<dbReference type="RefSeq" id="WP_274352723.1">
    <property type="nucleotide sequence ID" value="NZ_JAQZSM010000012.1"/>
</dbReference>
<dbReference type="Proteomes" id="UP001431784">
    <property type="component" value="Unassembled WGS sequence"/>
</dbReference>